<proteinExistence type="predicted"/>
<evidence type="ECO:0000313" key="2">
    <source>
        <dbReference type="EMBL" id="KAH0456904.1"/>
    </source>
</evidence>
<reference evidence="2 3" key="1">
    <citation type="journal article" date="2021" name="Hortic Res">
        <title>Chromosome-scale assembly of the Dendrobium chrysotoxum genome enhances the understanding of orchid evolution.</title>
        <authorList>
            <person name="Zhang Y."/>
            <person name="Zhang G.Q."/>
            <person name="Zhang D."/>
            <person name="Liu X.D."/>
            <person name="Xu X.Y."/>
            <person name="Sun W.H."/>
            <person name="Yu X."/>
            <person name="Zhu X."/>
            <person name="Wang Z.W."/>
            <person name="Zhao X."/>
            <person name="Zhong W.Y."/>
            <person name="Chen H."/>
            <person name="Yin W.L."/>
            <person name="Huang T."/>
            <person name="Niu S.C."/>
            <person name="Liu Z.J."/>
        </authorList>
    </citation>
    <scope>NUCLEOTIDE SEQUENCE [LARGE SCALE GENOMIC DNA]</scope>
    <source>
        <strain evidence="2">Lindl</strain>
    </source>
</reference>
<evidence type="ECO:0000313" key="3">
    <source>
        <dbReference type="Proteomes" id="UP000775213"/>
    </source>
</evidence>
<keyword evidence="1" id="KW-0812">Transmembrane</keyword>
<feature type="transmembrane region" description="Helical" evidence="1">
    <location>
        <begin position="81"/>
        <end position="102"/>
    </location>
</feature>
<keyword evidence="3" id="KW-1185">Reference proteome</keyword>
<gene>
    <name evidence="2" type="ORF">IEQ34_014811</name>
</gene>
<protein>
    <submittedName>
        <fullName evidence="2">Uncharacterized protein</fullName>
    </submittedName>
</protein>
<dbReference type="EMBL" id="JAGFBR010000013">
    <property type="protein sequence ID" value="KAH0456904.1"/>
    <property type="molecule type" value="Genomic_DNA"/>
</dbReference>
<keyword evidence="1" id="KW-1133">Transmembrane helix</keyword>
<organism evidence="2 3">
    <name type="scientific">Dendrobium chrysotoxum</name>
    <name type="common">Orchid</name>
    <dbReference type="NCBI Taxonomy" id="161865"/>
    <lineage>
        <taxon>Eukaryota</taxon>
        <taxon>Viridiplantae</taxon>
        <taxon>Streptophyta</taxon>
        <taxon>Embryophyta</taxon>
        <taxon>Tracheophyta</taxon>
        <taxon>Spermatophyta</taxon>
        <taxon>Magnoliopsida</taxon>
        <taxon>Liliopsida</taxon>
        <taxon>Asparagales</taxon>
        <taxon>Orchidaceae</taxon>
        <taxon>Epidendroideae</taxon>
        <taxon>Malaxideae</taxon>
        <taxon>Dendrobiinae</taxon>
        <taxon>Dendrobium</taxon>
    </lineage>
</organism>
<evidence type="ECO:0000256" key="1">
    <source>
        <dbReference type="SAM" id="Phobius"/>
    </source>
</evidence>
<keyword evidence="1" id="KW-0472">Membrane</keyword>
<name>A0AAV7GN77_DENCH</name>
<sequence length="131" mass="14851">MLPLLPKCCRPSLHLHATVRFLYKSKLKWPSCCSFSAICAFFQLVLRCAACFTVKWPSFCSSTEVAKTAVFLPFLKYSGSWRFGAVFGFLASVDVVVAVVACSKRRKWCCCHLVFKPYKEYKVEVKGSLLM</sequence>
<comment type="caution">
    <text evidence="2">The sequence shown here is derived from an EMBL/GenBank/DDBJ whole genome shotgun (WGS) entry which is preliminary data.</text>
</comment>
<accession>A0AAV7GN77</accession>
<dbReference type="AlphaFoldDB" id="A0AAV7GN77"/>
<dbReference type="Proteomes" id="UP000775213">
    <property type="component" value="Unassembled WGS sequence"/>
</dbReference>